<accession>A0A9Q0CVI3</accession>
<evidence type="ECO:0000313" key="6">
    <source>
        <dbReference type="Proteomes" id="UP001151287"/>
    </source>
</evidence>
<comment type="pathway">
    <text evidence="1">Protein modification; protein ubiquitination.</text>
</comment>
<dbReference type="Proteomes" id="UP001151287">
    <property type="component" value="Unassembled WGS sequence"/>
</dbReference>
<dbReference type="InterPro" id="IPR011333">
    <property type="entry name" value="SKP1/BTB/POZ_sf"/>
</dbReference>
<gene>
    <name evidence="5" type="ORF">LUZ63_000256</name>
</gene>
<dbReference type="InterPro" id="IPR045005">
    <property type="entry name" value="BPM1-6"/>
</dbReference>
<feature type="domain" description="BTB" evidence="3">
    <location>
        <begin position="2"/>
        <end position="55"/>
    </location>
</feature>
<comment type="caution">
    <text evidence="5">The sequence shown here is derived from an EMBL/GenBank/DDBJ whole genome shotgun (WGS) entry which is preliminary data.</text>
</comment>
<evidence type="ECO:0000313" key="5">
    <source>
        <dbReference type="EMBL" id="KAJ1700477.1"/>
    </source>
</evidence>
<evidence type="ECO:0000256" key="2">
    <source>
        <dbReference type="ARBA" id="ARBA00010846"/>
    </source>
</evidence>
<evidence type="ECO:0000259" key="3">
    <source>
        <dbReference type="Pfam" id="PF00651"/>
    </source>
</evidence>
<dbReference type="Pfam" id="PF24570">
    <property type="entry name" value="BACK_BPM_SPOP"/>
    <property type="match status" value="1"/>
</dbReference>
<organism evidence="5 6">
    <name type="scientific">Rhynchospora breviuscula</name>
    <dbReference type="NCBI Taxonomy" id="2022672"/>
    <lineage>
        <taxon>Eukaryota</taxon>
        <taxon>Viridiplantae</taxon>
        <taxon>Streptophyta</taxon>
        <taxon>Embryophyta</taxon>
        <taxon>Tracheophyta</taxon>
        <taxon>Spermatophyta</taxon>
        <taxon>Magnoliopsida</taxon>
        <taxon>Liliopsida</taxon>
        <taxon>Poales</taxon>
        <taxon>Cyperaceae</taxon>
        <taxon>Cyperoideae</taxon>
        <taxon>Rhynchosporeae</taxon>
        <taxon>Rhynchospora</taxon>
    </lineage>
</organism>
<reference evidence="5" key="1">
    <citation type="journal article" date="2022" name="Cell">
        <title>Repeat-based holocentromeres influence genome architecture and karyotype evolution.</title>
        <authorList>
            <person name="Hofstatter P.G."/>
            <person name="Thangavel G."/>
            <person name="Lux T."/>
            <person name="Neumann P."/>
            <person name="Vondrak T."/>
            <person name="Novak P."/>
            <person name="Zhang M."/>
            <person name="Costa L."/>
            <person name="Castellani M."/>
            <person name="Scott A."/>
            <person name="Toegelov H."/>
            <person name="Fuchs J."/>
            <person name="Mata-Sucre Y."/>
            <person name="Dias Y."/>
            <person name="Vanzela A.L.L."/>
            <person name="Huettel B."/>
            <person name="Almeida C.C.S."/>
            <person name="Simkova H."/>
            <person name="Souza G."/>
            <person name="Pedrosa-Harand A."/>
            <person name="Macas J."/>
            <person name="Mayer K.F.X."/>
            <person name="Houben A."/>
            <person name="Marques A."/>
        </authorList>
    </citation>
    <scope>NUCLEOTIDE SEQUENCE</scope>
    <source>
        <strain evidence="5">RhyBre1mFocal</strain>
    </source>
</reference>
<evidence type="ECO:0000259" key="4">
    <source>
        <dbReference type="Pfam" id="PF24570"/>
    </source>
</evidence>
<sequence length="136" mass="15496">MPEIFKAMLHFIYSDSLPHMSDKDVPIVTQVQQLYKAADTYAMDGLKAVCEEELMRNVSVDTVISSLALAEEHNCTELKDVCFDFACMPENLIQLAPKAEYVELMHSQPFLLKNFGEHARDHTDFSSLVLKTKRIN</sequence>
<feature type="domain" description="BPM/SPOP BACK" evidence="4">
    <location>
        <begin position="62"/>
        <end position="113"/>
    </location>
</feature>
<dbReference type="Pfam" id="PF00651">
    <property type="entry name" value="BTB"/>
    <property type="match status" value="1"/>
</dbReference>
<proteinExistence type="inferred from homology"/>
<evidence type="ECO:0008006" key="7">
    <source>
        <dbReference type="Google" id="ProtNLM"/>
    </source>
</evidence>
<name>A0A9Q0CVI3_9POAL</name>
<dbReference type="OrthoDB" id="681301at2759"/>
<dbReference type="Gene3D" id="3.30.710.10">
    <property type="entry name" value="Potassium Channel Kv1.1, Chain A"/>
    <property type="match status" value="1"/>
</dbReference>
<comment type="similarity">
    <text evidence="2">Belongs to the Tdpoz family.</text>
</comment>
<dbReference type="InterPro" id="IPR000210">
    <property type="entry name" value="BTB/POZ_dom"/>
</dbReference>
<dbReference type="Gene3D" id="6.10.250.3030">
    <property type="match status" value="1"/>
</dbReference>
<dbReference type="EMBL" id="JAMQYH010000001">
    <property type="protein sequence ID" value="KAJ1700477.1"/>
    <property type="molecule type" value="Genomic_DNA"/>
</dbReference>
<dbReference type="PANTHER" id="PTHR26379">
    <property type="entry name" value="BTB/POZ AND MATH DOMAIN-CONTAINING PROTEIN 1"/>
    <property type="match status" value="1"/>
</dbReference>
<dbReference type="SUPFAM" id="SSF54695">
    <property type="entry name" value="POZ domain"/>
    <property type="match status" value="1"/>
</dbReference>
<keyword evidence="6" id="KW-1185">Reference proteome</keyword>
<evidence type="ECO:0000256" key="1">
    <source>
        <dbReference type="ARBA" id="ARBA00004906"/>
    </source>
</evidence>
<protein>
    <recommendedName>
        <fullName evidence="7">BTB domain-containing protein</fullName>
    </recommendedName>
</protein>
<dbReference type="InterPro" id="IPR056423">
    <property type="entry name" value="BACK_BPM_SPOP"/>
</dbReference>
<dbReference type="AlphaFoldDB" id="A0A9Q0CVI3"/>
<dbReference type="GO" id="GO:0016567">
    <property type="term" value="P:protein ubiquitination"/>
    <property type="evidence" value="ECO:0007669"/>
    <property type="project" value="InterPro"/>
</dbReference>
<dbReference type="PANTHER" id="PTHR26379:SF187">
    <property type="entry name" value="OS07G0655300 PROTEIN"/>
    <property type="match status" value="1"/>
</dbReference>